<keyword evidence="3" id="KW-1185">Reference proteome</keyword>
<dbReference type="InterPro" id="IPR025334">
    <property type="entry name" value="DUF4240"/>
</dbReference>
<gene>
    <name evidence="2" type="ORF">RM780_11500</name>
</gene>
<organism evidence="2 3">
    <name type="scientific">Streptomyces boetiae</name>
    <dbReference type="NCBI Taxonomy" id="3075541"/>
    <lineage>
        <taxon>Bacteria</taxon>
        <taxon>Bacillati</taxon>
        <taxon>Actinomycetota</taxon>
        <taxon>Actinomycetes</taxon>
        <taxon>Kitasatosporales</taxon>
        <taxon>Streptomycetaceae</taxon>
        <taxon>Streptomyces</taxon>
    </lineage>
</organism>
<name>A0ABU2L7Z4_9ACTN</name>
<sequence>MDETDFWEIVDETREATGGGDPDAHADLLVERLAGLDPESVTDFARHFEARFNRAYRWDVWGAAWVLLGGGVGDDTFENFRCWLISQGRQVFEGTLSAPDELAALLPVDFDPVTDGEAEELGYAAYDAYEQLTGDQLPALGLPEAPREPAGDPVDFEDDAALAAAYPRLWERMHEPSAGAGGEAPGGPVGR</sequence>
<reference evidence="3" key="1">
    <citation type="submission" date="2023-07" db="EMBL/GenBank/DDBJ databases">
        <title>30 novel species of actinomycetes from the DSMZ collection.</title>
        <authorList>
            <person name="Nouioui I."/>
        </authorList>
    </citation>
    <scope>NUCLEOTIDE SEQUENCE [LARGE SCALE GENOMIC DNA]</scope>
    <source>
        <strain evidence="3">DSM 44917</strain>
    </source>
</reference>
<evidence type="ECO:0000313" key="3">
    <source>
        <dbReference type="Proteomes" id="UP001183388"/>
    </source>
</evidence>
<proteinExistence type="predicted"/>
<dbReference type="RefSeq" id="WP_311630607.1">
    <property type="nucleotide sequence ID" value="NZ_JAVREN010000013.1"/>
</dbReference>
<dbReference type="EMBL" id="JAVREN010000013">
    <property type="protein sequence ID" value="MDT0307586.1"/>
    <property type="molecule type" value="Genomic_DNA"/>
</dbReference>
<evidence type="ECO:0000313" key="2">
    <source>
        <dbReference type="EMBL" id="MDT0307586.1"/>
    </source>
</evidence>
<feature type="domain" description="DUF4240" evidence="1">
    <location>
        <begin position="1"/>
        <end position="131"/>
    </location>
</feature>
<evidence type="ECO:0000259" key="1">
    <source>
        <dbReference type="Pfam" id="PF14024"/>
    </source>
</evidence>
<dbReference type="Proteomes" id="UP001183388">
    <property type="component" value="Unassembled WGS sequence"/>
</dbReference>
<protein>
    <submittedName>
        <fullName evidence="2">DUF4240 domain-containing protein</fullName>
    </submittedName>
</protein>
<comment type="caution">
    <text evidence="2">The sequence shown here is derived from an EMBL/GenBank/DDBJ whole genome shotgun (WGS) entry which is preliminary data.</text>
</comment>
<accession>A0ABU2L7Z4</accession>
<dbReference type="Pfam" id="PF14024">
    <property type="entry name" value="DUF4240"/>
    <property type="match status" value="1"/>
</dbReference>